<dbReference type="EMBL" id="JABEPQ010000001">
    <property type="protein sequence ID" value="NNM44475.1"/>
    <property type="molecule type" value="Genomic_DNA"/>
</dbReference>
<sequence length="303" mass="31651">MGAGHGHGAATGQGSAAHRWRLKVSFGLVFLFFFVELVVGIWSNSLALISDAGHMAADVTTLGAALVATRIASRPDSTGMRTFGSYRAEIFASGFAVLVMLGVSVYIVVEAIGRIGQPVELATGPVLLVGTLGLVVNLIAIALLRSGSKDSLNVKGAYLEVIADTVGSVGVIASGLLVMWTGNAFWDTVIALAIGLFVAVRAVMLGREVLAVLGQHAPSGAKPDDVADVLGKVSGVTSVHDLHVWTLTSGMNVATAHLAIAPGTDHAKVLDEAQAVMRKEFGVEHATFQVENEERKNCQEISW</sequence>
<dbReference type="InterPro" id="IPR058533">
    <property type="entry name" value="Cation_efflux_TM"/>
</dbReference>
<evidence type="ECO:0000256" key="7">
    <source>
        <dbReference type="ARBA" id="ARBA00023136"/>
    </source>
</evidence>
<feature type="transmembrane region" description="Helical" evidence="8">
    <location>
        <begin position="156"/>
        <end position="178"/>
    </location>
</feature>
<dbReference type="PANTHER" id="PTHR11562">
    <property type="entry name" value="CATION EFFLUX PROTEIN/ ZINC TRANSPORTER"/>
    <property type="match status" value="1"/>
</dbReference>
<dbReference type="InterPro" id="IPR050681">
    <property type="entry name" value="CDF/SLC30A"/>
</dbReference>
<evidence type="ECO:0000256" key="8">
    <source>
        <dbReference type="SAM" id="Phobius"/>
    </source>
</evidence>
<protein>
    <submittedName>
        <fullName evidence="11">Cation transporter</fullName>
    </submittedName>
</protein>
<evidence type="ECO:0000259" key="9">
    <source>
        <dbReference type="Pfam" id="PF01545"/>
    </source>
</evidence>
<evidence type="ECO:0000256" key="5">
    <source>
        <dbReference type="ARBA" id="ARBA00022989"/>
    </source>
</evidence>
<dbReference type="SUPFAM" id="SSF161111">
    <property type="entry name" value="Cation efflux protein transmembrane domain-like"/>
    <property type="match status" value="1"/>
</dbReference>
<feature type="transmembrane region" description="Helical" evidence="8">
    <location>
        <begin position="24"/>
        <end position="42"/>
    </location>
</feature>
<dbReference type="Pfam" id="PF16916">
    <property type="entry name" value="ZT_dimer"/>
    <property type="match status" value="1"/>
</dbReference>
<feature type="domain" description="Cation efflux protein transmembrane" evidence="9">
    <location>
        <begin position="22"/>
        <end position="213"/>
    </location>
</feature>
<dbReference type="InterPro" id="IPR002524">
    <property type="entry name" value="Cation_efflux"/>
</dbReference>
<dbReference type="Gene3D" id="1.20.1510.10">
    <property type="entry name" value="Cation efflux protein transmembrane domain"/>
    <property type="match status" value="1"/>
</dbReference>
<dbReference type="InterPro" id="IPR027469">
    <property type="entry name" value="Cation_efflux_TMD_sf"/>
</dbReference>
<dbReference type="AlphaFoldDB" id="A0A849H963"/>
<keyword evidence="5 8" id="KW-1133">Transmembrane helix</keyword>
<dbReference type="RefSeq" id="WP_171241624.1">
    <property type="nucleotide sequence ID" value="NZ_JABEPQ010000001.1"/>
</dbReference>
<evidence type="ECO:0000256" key="3">
    <source>
        <dbReference type="ARBA" id="ARBA00022448"/>
    </source>
</evidence>
<evidence type="ECO:0000256" key="1">
    <source>
        <dbReference type="ARBA" id="ARBA00004141"/>
    </source>
</evidence>
<keyword evidence="3" id="KW-0813">Transport</keyword>
<feature type="domain" description="Cation efflux protein cytoplasmic" evidence="10">
    <location>
        <begin position="221"/>
        <end position="292"/>
    </location>
</feature>
<dbReference type="InterPro" id="IPR036837">
    <property type="entry name" value="Cation_efflux_CTD_sf"/>
</dbReference>
<dbReference type="GO" id="GO:0005886">
    <property type="term" value="C:plasma membrane"/>
    <property type="evidence" value="ECO:0007669"/>
    <property type="project" value="TreeGrafter"/>
</dbReference>
<dbReference type="InterPro" id="IPR027470">
    <property type="entry name" value="Cation_efflux_CTD"/>
</dbReference>
<proteinExistence type="inferred from homology"/>
<comment type="similarity">
    <text evidence="2">Belongs to the cation diffusion facilitator (CDF) transporter (TC 2.A.4) family. SLC30A subfamily.</text>
</comment>
<organism evidence="11 12">
    <name type="scientific">Knoellia koreensis</name>
    <dbReference type="NCBI Taxonomy" id="2730921"/>
    <lineage>
        <taxon>Bacteria</taxon>
        <taxon>Bacillati</taxon>
        <taxon>Actinomycetota</taxon>
        <taxon>Actinomycetes</taxon>
        <taxon>Micrococcales</taxon>
        <taxon>Intrasporangiaceae</taxon>
        <taxon>Knoellia</taxon>
    </lineage>
</organism>
<evidence type="ECO:0000313" key="11">
    <source>
        <dbReference type="EMBL" id="NNM44475.1"/>
    </source>
</evidence>
<keyword evidence="4 8" id="KW-0812">Transmembrane</keyword>
<dbReference type="Pfam" id="PF01545">
    <property type="entry name" value="Cation_efflux"/>
    <property type="match status" value="1"/>
</dbReference>
<name>A0A849H963_9MICO</name>
<dbReference type="GO" id="GO:0005385">
    <property type="term" value="F:zinc ion transmembrane transporter activity"/>
    <property type="evidence" value="ECO:0007669"/>
    <property type="project" value="TreeGrafter"/>
</dbReference>
<dbReference type="PANTHER" id="PTHR11562:SF17">
    <property type="entry name" value="RE54080P-RELATED"/>
    <property type="match status" value="1"/>
</dbReference>
<dbReference type="SUPFAM" id="SSF160240">
    <property type="entry name" value="Cation efflux protein cytoplasmic domain-like"/>
    <property type="match status" value="1"/>
</dbReference>
<evidence type="ECO:0000313" key="12">
    <source>
        <dbReference type="Proteomes" id="UP000588586"/>
    </source>
</evidence>
<evidence type="ECO:0000256" key="2">
    <source>
        <dbReference type="ARBA" id="ARBA00008873"/>
    </source>
</evidence>
<evidence type="ECO:0000256" key="6">
    <source>
        <dbReference type="ARBA" id="ARBA00023065"/>
    </source>
</evidence>
<gene>
    <name evidence="11" type="ORF">HJG52_00435</name>
</gene>
<feature type="transmembrane region" description="Helical" evidence="8">
    <location>
        <begin position="121"/>
        <end position="144"/>
    </location>
</feature>
<comment type="caution">
    <text evidence="11">The sequence shown here is derived from an EMBL/GenBank/DDBJ whole genome shotgun (WGS) entry which is preliminary data.</text>
</comment>
<evidence type="ECO:0000256" key="4">
    <source>
        <dbReference type="ARBA" id="ARBA00022692"/>
    </source>
</evidence>
<evidence type="ECO:0000259" key="10">
    <source>
        <dbReference type="Pfam" id="PF16916"/>
    </source>
</evidence>
<feature type="transmembrane region" description="Helical" evidence="8">
    <location>
        <begin position="184"/>
        <end position="204"/>
    </location>
</feature>
<keyword evidence="6" id="KW-0406">Ion transport</keyword>
<comment type="subcellular location">
    <subcellularLocation>
        <location evidence="1">Membrane</location>
        <topology evidence="1">Multi-pass membrane protein</topology>
    </subcellularLocation>
</comment>
<keyword evidence="12" id="KW-1185">Reference proteome</keyword>
<keyword evidence="7 8" id="KW-0472">Membrane</keyword>
<feature type="transmembrane region" description="Helical" evidence="8">
    <location>
        <begin position="90"/>
        <end position="109"/>
    </location>
</feature>
<reference evidence="11 12" key="1">
    <citation type="submission" date="2020-04" db="EMBL/GenBank/DDBJ databases">
        <title>Knoellia sp. isolate from air conditioner.</title>
        <authorList>
            <person name="Chea S."/>
            <person name="Kim D.-U."/>
        </authorList>
    </citation>
    <scope>NUCLEOTIDE SEQUENCE [LARGE SCALE GENOMIC DNA]</scope>
    <source>
        <strain evidence="11 12">DB2414S</strain>
    </source>
</reference>
<accession>A0A849H963</accession>
<dbReference type="NCBIfam" id="TIGR01297">
    <property type="entry name" value="CDF"/>
    <property type="match status" value="1"/>
</dbReference>
<dbReference type="Proteomes" id="UP000588586">
    <property type="component" value="Unassembled WGS sequence"/>
</dbReference>